<dbReference type="InterPro" id="IPR032816">
    <property type="entry name" value="VTT_dom"/>
</dbReference>
<dbReference type="Pfam" id="PF09335">
    <property type="entry name" value="VTT_dom"/>
    <property type="match status" value="1"/>
</dbReference>
<keyword evidence="11" id="KW-1185">Reference proteome</keyword>
<keyword evidence="4 8" id="KW-0812">Transmembrane</keyword>
<comment type="similarity">
    <text evidence="2">Belongs to the DedA family.</text>
</comment>
<evidence type="ECO:0000256" key="7">
    <source>
        <dbReference type="SAM" id="MobiDB-lite"/>
    </source>
</evidence>
<evidence type="ECO:0000256" key="8">
    <source>
        <dbReference type="SAM" id="Phobius"/>
    </source>
</evidence>
<keyword evidence="6 8" id="KW-0472">Membrane</keyword>
<feature type="transmembrane region" description="Helical" evidence="8">
    <location>
        <begin position="156"/>
        <end position="179"/>
    </location>
</feature>
<dbReference type="PANTHER" id="PTHR42709">
    <property type="entry name" value="ALKALINE PHOSPHATASE LIKE PROTEIN"/>
    <property type="match status" value="1"/>
</dbReference>
<dbReference type="Proteomes" id="UP001597326">
    <property type="component" value="Unassembled WGS sequence"/>
</dbReference>
<evidence type="ECO:0000256" key="6">
    <source>
        <dbReference type="ARBA" id="ARBA00023136"/>
    </source>
</evidence>
<feature type="transmembrane region" description="Helical" evidence="8">
    <location>
        <begin position="30"/>
        <end position="49"/>
    </location>
</feature>
<feature type="compositionally biased region" description="Basic and acidic residues" evidence="7">
    <location>
        <begin position="237"/>
        <end position="255"/>
    </location>
</feature>
<feature type="transmembrane region" description="Helical" evidence="8">
    <location>
        <begin position="191"/>
        <end position="212"/>
    </location>
</feature>
<feature type="transmembrane region" description="Helical" evidence="8">
    <location>
        <begin position="69"/>
        <end position="93"/>
    </location>
</feature>
<reference evidence="11" key="1">
    <citation type="journal article" date="2019" name="Int. J. Syst. Evol. Microbiol.">
        <title>The Global Catalogue of Microorganisms (GCM) 10K type strain sequencing project: providing services to taxonomists for standard genome sequencing and annotation.</title>
        <authorList>
            <consortium name="The Broad Institute Genomics Platform"/>
            <consortium name="The Broad Institute Genome Sequencing Center for Infectious Disease"/>
            <person name="Wu L."/>
            <person name="Ma J."/>
        </authorList>
    </citation>
    <scope>NUCLEOTIDE SEQUENCE [LARGE SCALE GENOMIC DNA]</scope>
    <source>
        <strain evidence="11">CAIM 431</strain>
    </source>
</reference>
<evidence type="ECO:0000256" key="3">
    <source>
        <dbReference type="ARBA" id="ARBA00022475"/>
    </source>
</evidence>
<feature type="domain" description="VTT" evidence="9">
    <location>
        <begin position="52"/>
        <end position="179"/>
    </location>
</feature>
<comment type="caution">
    <text evidence="10">The sequence shown here is derived from an EMBL/GenBank/DDBJ whole genome shotgun (WGS) entry which is preliminary data.</text>
</comment>
<dbReference type="InterPro" id="IPR051311">
    <property type="entry name" value="DedA_domain"/>
</dbReference>
<evidence type="ECO:0000256" key="4">
    <source>
        <dbReference type="ARBA" id="ARBA00022692"/>
    </source>
</evidence>
<comment type="subcellular location">
    <subcellularLocation>
        <location evidence="1">Cell membrane</location>
        <topology evidence="1">Multi-pass membrane protein</topology>
    </subcellularLocation>
</comment>
<evidence type="ECO:0000256" key="2">
    <source>
        <dbReference type="ARBA" id="ARBA00010792"/>
    </source>
</evidence>
<sequence length="255" mass="27209">MLVDAHTAVSLPTLLSTDVVGTVMDWLMRLMTAIGAPGAALAVALENIFPPIPSEVILPLAGFAAAEGHFSLAAAIAWTTLGSVVGAWLLYWLGQVLGEARLRHIVDKLPLTRQSDIDTAMAWFDRHGDKAVFFGRMVPGVRSLISVPAGLHGMRAVPFTLCTTLGSLLWNSLLIFAGYELGANWTVVEGWVGQVQNVVVALVLAAAAWFVVSRLRQRSGGPASGEDASQEDASQDDVTRAADEQLDEREPVRVG</sequence>
<keyword evidence="5 8" id="KW-1133">Transmembrane helix</keyword>
<evidence type="ECO:0000256" key="1">
    <source>
        <dbReference type="ARBA" id="ARBA00004651"/>
    </source>
</evidence>
<proteinExistence type="inferred from homology"/>
<feature type="region of interest" description="Disordered" evidence="7">
    <location>
        <begin position="218"/>
        <end position="255"/>
    </location>
</feature>
<dbReference type="RefSeq" id="WP_343874383.1">
    <property type="nucleotide sequence ID" value="NZ_BAAAIX010000026.1"/>
</dbReference>
<evidence type="ECO:0000313" key="11">
    <source>
        <dbReference type="Proteomes" id="UP001597326"/>
    </source>
</evidence>
<evidence type="ECO:0000256" key="5">
    <source>
        <dbReference type="ARBA" id="ARBA00022989"/>
    </source>
</evidence>
<gene>
    <name evidence="10" type="ORF">ACFSCS_12440</name>
</gene>
<dbReference type="PANTHER" id="PTHR42709:SF6">
    <property type="entry name" value="UNDECAPRENYL PHOSPHATE TRANSPORTER A"/>
    <property type="match status" value="1"/>
</dbReference>
<organism evidence="10 11">
    <name type="scientific">Luteococcus peritonei</name>
    <dbReference type="NCBI Taxonomy" id="88874"/>
    <lineage>
        <taxon>Bacteria</taxon>
        <taxon>Bacillati</taxon>
        <taxon>Actinomycetota</taxon>
        <taxon>Actinomycetes</taxon>
        <taxon>Propionibacteriales</taxon>
        <taxon>Propionibacteriaceae</taxon>
        <taxon>Luteococcus</taxon>
    </lineage>
</organism>
<evidence type="ECO:0000313" key="10">
    <source>
        <dbReference type="EMBL" id="MFD1890984.1"/>
    </source>
</evidence>
<dbReference type="EMBL" id="JBHUFZ010000028">
    <property type="protein sequence ID" value="MFD1890984.1"/>
    <property type="molecule type" value="Genomic_DNA"/>
</dbReference>
<evidence type="ECO:0000259" key="9">
    <source>
        <dbReference type="Pfam" id="PF09335"/>
    </source>
</evidence>
<accession>A0ABW4RYU8</accession>
<keyword evidence="3" id="KW-1003">Cell membrane</keyword>
<protein>
    <submittedName>
        <fullName evidence="10">DedA family protein</fullName>
    </submittedName>
</protein>
<name>A0ABW4RYU8_9ACTN</name>